<evidence type="ECO:0008006" key="4">
    <source>
        <dbReference type="Google" id="ProtNLM"/>
    </source>
</evidence>
<keyword evidence="1" id="KW-0732">Signal</keyword>
<dbReference type="NCBIfam" id="TIGR02595">
    <property type="entry name" value="PEP_CTERM"/>
    <property type="match status" value="1"/>
</dbReference>
<gene>
    <name evidence="2" type="ORF">HAHE_07540</name>
</gene>
<proteinExistence type="predicted"/>
<evidence type="ECO:0000313" key="2">
    <source>
        <dbReference type="EMBL" id="BCX46846.1"/>
    </source>
</evidence>
<sequence>MKPSRLAIFVAACGCLTGAHAAVTLQDSYAPAVAGGAPTQLDGGAGPWGYEINISTSDFSAAGHGKLVMVYSSKDEAGGADLAGATVTGISYAGVALNTAFFSASDSDRVGVGIYYLDNVAADGTLRIELADGGQTEFGFGLYAVDGLKLGVQDVQSGRATIADATISLTTASGFLVQEAARNNQSLTADAGDAWQTLYDYNGPQSYQALSQYQVVDGTGPGSYLAPINNTGANFRLIAGAAFEAIPEPGSSLLVLSGLSLLVLKRRRL</sequence>
<evidence type="ECO:0000313" key="3">
    <source>
        <dbReference type="Proteomes" id="UP001374893"/>
    </source>
</evidence>
<dbReference type="EMBL" id="AP024702">
    <property type="protein sequence ID" value="BCX46846.1"/>
    <property type="molecule type" value="Genomic_DNA"/>
</dbReference>
<dbReference type="RefSeq" id="WP_338688751.1">
    <property type="nucleotide sequence ID" value="NZ_AP024702.1"/>
</dbReference>
<organism evidence="2 3">
    <name type="scientific">Haloferula helveola</name>
    <dbReference type="NCBI Taxonomy" id="490095"/>
    <lineage>
        <taxon>Bacteria</taxon>
        <taxon>Pseudomonadati</taxon>
        <taxon>Verrucomicrobiota</taxon>
        <taxon>Verrucomicrobiia</taxon>
        <taxon>Verrucomicrobiales</taxon>
        <taxon>Verrucomicrobiaceae</taxon>
        <taxon>Haloferula</taxon>
    </lineage>
</organism>
<name>A0ABM7R7P6_9BACT</name>
<evidence type="ECO:0000256" key="1">
    <source>
        <dbReference type="SAM" id="SignalP"/>
    </source>
</evidence>
<dbReference type="InterPro" id="IPR013424">
    <property type="entry name" value="Ice-binding_C"/>
</dbReference>
<reference evidence="2 3" key="1">
    <citation type="submission" date="2021-06" db="EMBL/GenBank/DDBJ databases">
        <title>Complete genome of Haloferula helveola possessing various polysaccharide degrading enzymes.</title>
        <authorList>
            <person name="Takami H."/>
            <person name="Huang C."/>
            <person name="Hamasaki K."/>
        </authorList>
    </citation>
    <scope>NUCLEOTIDE SEQUENCE [LARGE SCALE GENOMIC DNA]</scope>
    <source>
        <strain evidence="2 3">CN-1</strain>
    </source>
</reference>
<feature type="chain" id="PRO_5046962234" description="PEP-CTERM protein-sorting domain-containing protein" evidence="1">
    <location>
        <begin position="22"/>
        <end position="269"/>
    </location>
</feature>
<protein>
    <recommendedName>
        <fullName evidence="4">PEP-CTERM protein-sorting domain-containing protein</fullName>
    </recommendedName>
</protein>
<accession>A0ABM7R7P6</accession>
<feature type="signal peptide" evidence="1">
    <location>
        <begin position="1"/>
        <end position="21"/>
    </location>
</feature>
<keyword evidence="3" id="KW-1185">Reference proteome</keyword>
<dbReference type="Proteomes" id="UP001374893">
    <property type="component" value="Chromosome"/>
</dbReference>